<gene>
    <name evidence="2" type="ORF">BGO89_05255</name>
</gene>
<feature type="transmembrane region" description="Helical" evidence="1">
    <location>
        <begin position="7"/>
        <end position="28"/>
    </location>
</feature>
<proteinExistence type="predicted"/>
<keyword evidence="1" id="KW-0472">Membrane</keyword>
<dbReference type="EMBL" id="MKVH01000015">
    <property type="protein sequence ID" value="OJX58723.1"/>
    <property type="molecule type" value="Genomic_DNA"/>
</dbReference>
<evidence type="ECO:0000313" key="2">
    <source>
        <dbReference type="EMBL" id="OJX58723.1"/>
    </source>
</evidence>
<organism evidence="2 3">
    <name type="scientific">Candidatus Kapaibacterium thiocyanatum</name>
    <dbReference type="NCBI Taxonomy" id="1895771"/>
    <lineage>
        <taxon>Bacteria</taxon>
        <taxon>Pseudomonadati</taxon>
        <taxon>Candidatus Kapaibacteriota</taxon>
        <taxon>Candidatus Kapaibacteriia</taxon>
        <taxon>Candidatus Kapaibacteriales</taxon>
        <taxon>Candidatus Kapaibacteriaceae</taxon>
        <taxon>Candidatus Kapaibacterium</taxon>
    </lineage>
</organism>
<sequence length="593" mass="66187">MNLRRIGNVVAVIAILVAMGFGIAYLLLNDKVQDTIERSVAAYLKDRVEHDMQDLDSTISVGIGALRYGFFTQHLEIDSITILDLDGDTVTGRMMHIVIPSVTCTGVAWWDVLFGDGLSLGTITIDSPVVTYINRTLEIGKRTSTHDDDTTRFRLPSLPNVDSVLQVLMIRHLPLKVRPLNIAGIRISDATFYNRGRDSLASYDGSFMGISLDVEDISMGTVGGRPIGHFMLEVDSIQRVYADGRFIRAQGMRFDIGEQDTSFVVDTVSYDSPVGNRYYADGVRFSYPGRSIAIDSFRLRPGKSDADFFAARNVRTDRFEVAGSHLKFTEIDIPALSRGEQLHVRKIAVGRLDLDILSNKVPPPSRRAKPPLMPYQLMRSVPFSMNIDTIQLKHASITYSEKHPNSFRYATLFWSGTRATISGISNDPARQRRQPVVVDASGQFMNRARMWLTCTMPMNVDRHELDAVGGMHGMDATVLAGFLTIAENIGLQSGRTGEARFRFSVRGRASRGTVDVEYHDLKLQMVDKKTKKSTGLFDKVASWLANWLVIRNDNVPGDRYKTGVIDYTLPRDAAIMQTLWFPLRDGLGDVIGF</sequence>
<dbReference type="STRING" id="1895771.BGO89_05255"/>
<evidence type="ECO:0000313" key="3">
    <source>
        <dbReference type="Proteomes" id="UP000184233"/>
    </source>
</evidence>
<comment type="caution">
    <text evidence="2">The sequence shown here is derived from an EMBL/GenBank/DDBJ whole genome shotgun (WGS) entry which is preliminary data.</text>
</comment>
<keyword evidence="1" id="KW-0812">Transmembrane</keyword>
<name>A0A1M3L1I9_9BACT</name>
<evidence type="ECO:0000256" key="1">
    <source>
        <dbReference type="SAM" id="Phobius"/>
    </source>
</evidence>
<dbReference type="Proteomes" id="UP000184233">
    <property type="component" value="Unassembled WGS sequence"/>
</dbReference>
<protein>
    <recommendedName>
        <fullName evidence="4">AsmA-like C-terminal domain-containing protein</fullName>
    </recommendedName>
</protein>
<evidence type="ECO:0008006" key="4">
    <source>
        <dbReference type="Google" id="ProtNLM"/>
    </source>
</evidence>
<keyword evidence="1" id="KW-1133">Transmembrane helix</keyword>
<dbReference type="AlphaFoldDB" id="A0A1M3L1I9"/>
<accession>A0A1M3L1I9</accession>
<reference evidence="2 3" key="1">
    <citation type="submission" date="2016-09" db="EMBL/GenBank/DDBJ databases">
        <title>Genome-resolved meta-omics ties microbial dynamics to process performance in biotechnology for thiocyanate degradation.</title>
        <authorList>
            <person name="Kantor R.S."/>
            <person name="Huddy R.J."/>
            <person name="Iyer R."/>
            <person name="Thomas B.C."/>
            <person name="Brown C.T."/>
            <person name="Anantharaman K."/>
            <person name="Tringe S."/>
            <person name="Hettich R.L."/>
            <person name="Harrison S.T."/>
            <person name="Banfield J.F."/>
        </authorList>
    </citation>
    <scope>NUCLEOTIDE SEQUENCE [LARGE SCALE GENOMIC DNA]</scope>
    <source>
        <strain evidence="2">59-99</strain>
    </source>
</reference>